<dbReference type="SMART" id="SM00460">
    <property type="entry name" value="TGc"/>
    <property type="match status" value="1"/>
</dbReference>
<dbReference type="InterPro" id="IPR038765">
    <property type="entry name" value="Papain-like_cys_pep_sf"/>
</dbReference>
<accession>A0ABW4RXP6</accession>
<dbReference type="InterPro" id="IPR002931">
    <property type="entry name" value="Transglutaminase-like"/>
</dbReference>
<sequence length="272" mass="30639">MNTRHVRIGAYYRYSSTMPTAAVFQIQAQDTDRARISDERLEWDGPDEPHTYTDSQGNRCLRVTLPAGISQLTWSALAAVPDELDEYDETARLALPADLPDEVLAFTLPSRFCESDKLSDQAWRRFGQLPADATRVMAIMDFVHTHLIYTTGSTTSVTSALDVYTTGRGVCRDFAHLMIAMCRAMNIPARYAFGYMPHMDFDPPAVPMDFHAWVQVWVGGRWYDFDPRHNFRRKGRILVGTGRDAADAALVTTYGGPWMQQMTVTADEVDPA</sequence>
<dbReference type="Pfam" id="PF01841">
    <property type="entry name" value="Transglut_core"/>
    <property type="match status" value="1"/>
</dbReference>
<dbReference type="RefSeq" id="WP_343874343.1">
    <property type="nucleotide sequence ID" value="NZ_BAAAIX010000026.1"/>
</dbReference>
<organism evidence="2 3">
    <name type="scientific">Luteococcus peritonei</name>
    <dbReference type="NCBI Taxonomy" id="88874"/>
    <lineage>
        <taxon>Bacteria</taxon>
        <taxon>Bacillati</taxon>
        <taxon>Actinomycetota</taxon>
        <taxon>Actinomycetes</taxon>
        <taxon>Propionibacteriales</taxon>
        <taxon>Propionibacteriaceae</taxon>
        <taxon>Luteococcus</taxon>
    </lineage>
</organism>
<evidence type="ECO:0000313" key="3">
    <source>
        <dbReference type="Proteomes" id="UP001597326"/>
    </source>
</evidence>
<name>A0ABW4RXP6_9ACTN</name>
<keyword evidence="3" id="KW-1185">Reference proteome</keyword>
<dbReference type="PANTHER" id="PTHR33490">
    <property type="entry name" value="BLR5614 PROTEIN-RELATED"/>
    <property type="match status" value="1"/>
</dbReference>
<gene>
    <name evidence="2" type="ORF">ACFSCS_12530</name>
</gene>
<feature type="domain" description="Transglutaminase-like" evidence="1">
    <location>
        <begin position="163"/>
        <end position="229"/>
    </location>
</feature>
<dbReference type="Gene3D" id="3.10.620.30">
    <property type="match status" value="1"/>
</dbReference>
<dbReference type="EMBL" id="JBHUFZ010000028">
    <property type="protein sequence ID" value="MFD1891001.1"/>
    <property type="molecule type" value="Genomic_DNA"/>
</dbReference>
<reference evidence="3" key="1">
    <citation type="journal article" date="2019" name="Int. J. Syst. Evol. Microbiol.">
        <title>The Global Catalogue of Microorganisms (GCM) 10K type strain sequencing project: providing services to taxonomists for standard genome sequencing and annotation.</title>
        <authorList>
            <consortium name="The Broad Institute Genomics Platform"/>
            <consortium name="The Broad Institute Genome Sequencing Center for Infectious Disease"/>
            <person name="Wu L."/>
            <person name="Ma J."/>
        </authorList>
    </citation>
    <scope>NUCLEOTIDE SEQUENCE [LARGE SCALE GENOMIC DNA]</scope>
    <source>
        <strain evidence="3">CAIM 431</strain>
    </source>
</reference>
<evidence type="ECO:0000259" key="1">
    <source>
        <dbReference type="SMART" id="SM00460"/>
    </source>
</evidence>
<evidence type="ECO:0000313" key="2">
    <source>
        <dbReference type="EMBL" id="MFD1891001.1"/>
    </source>
</evidence>
<dbReference type="PANTHER" id="PTHR33490:SF12">
    <property type="entry name" value="BLL5557 PROTEIN"/>
    <property type="match status" value="1"/>
</dbReference>
<dbReference type="Proteomes" id="UP001597326">
    <property type="component" value="Unassembled WGS sequence"/>
</dbReference>
<dbReference type="SUPFAM" id="SSF54001">
    <property type="entry name" value="Cysteine proteinases"/>
    <property type="match status" value="1"/>
</dbReference>
<dbReference type="Gene3D" id="2.60.40.2250">
    <property type="match status" value="1"/>
</dbReference>
<proteinExistence type="predicted"/>
<comment type="caution">
    <text evidence="2">The sequence shown here is derived from an EMBL/GenBank/DDBJ whole genome shotgun (WGS) entry which is preliminary data.</text>
</comment>
<protein>
    <submittedName>
        <fullName evidence="2">Transglutaminase family protein</fullName>
    </submittedName>
</protein>